<dbReference type="Gene3D" id="3.30.420.10">
    <property type="entry name" value="Ribonuclease H-like superfamily/Ribonuclease H"/>
    <property type="match status" value="1"/>
</dbReference>
<feature type="compositionally biased region" description="Basic and acidic residues" evidence="1">
    <location>
        <begin position="928"/>
        <end position="943"/>
    </location>
</feature>
<dbReference type="GO" id="GO:0015074">
    <property type="term" value="P:DNA integration"/>
    <property type="evidence" value="ECO:0007669"/>
    <property type="project" value="InterPro"/>
</dbReference>
<evidence type="ECO:0000313" key="4">
    <source>
        <dbReference type="Proteomes" id="UP000649617"/>
    </source>
</evidence>
<evidence type="ECO:0000313" key="3">
    <source>
        <dbReference type="EMBL" id="CAE7695941.1"/>
    </source>
</evidence>
<feature type="region of interest" description="Disordered" evidence="1">
    <location>
        <begin position="131"/>
        <end position="190"/>
    </location>
</feature>
<evidence type="ECO:0000259" key="2">
    <source>
        <dbReference type="PROSITE" id="PS50994"/>
    </source>
</evidence>
<feature type="compositionally biased region" description="Acidic residues" evidence="1">
    <location>
        <begin position="102"/>
        <end position="117"/>
    </location>
</feature>
<feature type="compositionally biased region" description="Basic and acidic residues" evidence="1">
    <location>
        <begin position="139"/>
        <end position="190"/>
    </location>
</feature>
<evidence type="ECO:0000256" key="1">
    <source>
        <dbReference type="SAM" id="MobiDB-lite"/>
    </source>
</evidence>
<dbReference type="InterPro" id="IPR036397">
    <property type="entry name" value="RNaseH_sf"/>
</dbReference>
<feature type="region of interest" description="Disordered" evidence="1">
    <location>
        <begin position="928"/>
        <end position="955"/>
    </location>
</feature>
<feature type="region of interest" description="Disordered" evidence="1">
    <location>
        <begin position="843"/>
        <end position="904"/>
    </location>
</feature>
<dbReference type="GO" id="GO:0003676">
    <property type="term" value="F:nucleic acid binding"/>
    <property type="evidence" value="ECO:0007669"/>
    <property type="project" value="InterPro"/>
</dbReference>
<organism evidence="3 4">
    <name type="scientific">Symbiodinium pilosum</name>
    <name type="common">Dinoflagellate</name>
    <dbReference type="NCBI Taxonomy" id="2952"/>
    <lineage>
        <taxon>Eukaryota</taxon>
        <taxon>Sar</taxon>
        <taxon>Alveolata</taxon>
        <taxon>Dinophyceae</taxon>
        <taxon>Suessiales</taxon>
        <taxon>Symbiodiniaceae</taxon>
        <taxon>Symbiodinium</taxon>
    </lineage>
</organism>
<feature type="region of interest" description="Disordered" evidence="1">
    <location>
        <begin position="101"/>
        <end position="120"/>
    </location>
</feature>
<dbReference type="InterPro" id="IPR001584">
    <property type="entry name" value="Integrase_cat-core"/>
</dbReference>
<feature type="region of interest" description="Disordered" evidence="1">
    <location>
        <begin position="1794"/>
        <end position="1877"/>
    </location>
</feature>
<dbReference type="InterPro" id="IPR012337">
    <property type="entry name" value="RNaseH-like_sf"/>
</dbReference>
<feature type="region of interest" description="Disordered" evidence="1">
    <location>
        <begin position="407"/>
        <end position="427"/>
    </location>
</feature>
<reference evidence="3" key="1">
    <citation type="submission" date="2021-02" db="EMBL/GenBank/DDBJ databases">
        <authorList>
            <person name="Dougan E. K."/>
            <person name="Rhodes N."/>
            <person name="Thang M."/>
            <person name="Chan C."/>
        </authorList>
    </citation>
    <scope>NUCLEOTIDE SEQUENCE</scope>
</reference>
<dbReference type="OrthoDB" id="447750at2759"/>
<name>A0A812WQJ7_SYMPI</name>
<dbReference type="SUPFAM" id="SSF53098">
    <property type="entry name" value="Ribonuclease H-like"/>
    <property type="match status" value="1"/>
</dbReference>
<comment type="caution">
    <text evidence="3">The sequence shown here is derived from an EMBL/GenBank/DDBJ whole genome shotgun (WGS) entry which is preliminary data.</text>
</comment>
<accession>A0A812WQJ7</accession>
<feature type="compositionally biased region" description="Polar residues" evidence="1">
    <location>
        <begin position="52"/>
        <end position="66"/>
    </location>
</feature>
<feature type="compositionally biased region" description="Basic and acidic residues" evidence="1">
    <location>
        <begin position="891"/>
        <end position="904"/>
    </location>
</feature>
<feature type="compositionally biased region" description="Acidic residues" evidence="1">
    <location>
        <begin position="1848"/>
        <end position="1862"/>
    </location>
</feature>
<feature type="compositionally biased region" description="Low complexity" evidence="1">
    <location>
        <begin position="27"/>
        <end position="39"/>
    </location>
</feature>
<feature type="compositionally biased region" description="Basic and acidic residues" evidence="1">
    <location>
        <begin position="1863"/>
        <end position="1877"/>
    </location>
</feature>
<feature type="region of interest" description="Disordered" evidence="1">
    <location>
        <begin position="1253"/>
        <end position="1277"/>
    </location>
</feature>
<dbReference type="PROSITE" id="PS50994">
    <property type="entry name" value="INTEGRASE"/>
    <property type="match status" value="1"/>
</dbReference>
<feature type="region of interest" description="Disordered" evidence="1">
    <location>
        <begin position="212"/>
        <end position="249"/>
    </location>
</feature>
<feature type="domain" description="Integrase catalytic" evidence="2">
    <location>
        <begin position="1509"/>
        <end position="1673"/>
    </location>
</feature>
<dbReference type="EMBL" id="CAJNIZ010044627">
    <property type="protein sequence ID" value="CAE7695941.1"/>
    <property type="molecule type" value="Genomic_DNA"/>
</dbReference>
<feature type="compositionally biased region" description="Low complexity" evidence="1">
    <location>
        <begin position="849"/>
        <end position="881"/>
    </location>
</feature>
<keyword evidence="4" id="KW-1185">Reference proteome</keyword>
<dbReference type="Proteomes" id="UP000649617">
    <property type="component" value="Unassembled WGS sequence"/>
</dbReference>
<sequence>MASHDGGDGSVLTGDPEEVTAPVNGAAEESSQDSASSSQDRGEDDSRGQKRGFSNSTSGRWDSSASWGDWDHRWEEDGHWENQWRRDGWSGWRSGWQWTWDDRDETQDDEDYGDDDDGTWRHDPWAAAWQKKQAGWRGGWREPQRCGERRGPERAPEADGRAERLRERDQLDRHRGPEAGGRADRLRERDHPDRLREKAVVWNGWKHFSNGDWSDHGSVGSDESRKTGSGRPSEKLTVPSFSGEDSEDVGTSARSYLRQVEAWKRMTLLPEHQQGLVLYQHLTGKAWVAAEELSVDNLAKDTGVEYLVKWITNRYLDLEVTRIGKAFSEFFRRLRRKPGQSIRDYNSEYDRLHARLREVGCNLPEDCAAWLYVDRLQLEEAAELNLLASVGNAYSLPRLQQAAVIHDRGHRKPWESGTSGKGRKPYTAHFTEADDSLESGEEDPDFDEGDAGVPEEVAVAYATYQTAKQKYKEHQRSRGFNGNIGENKGDGNQGGKGGERTSEKIKLMKAKSFCSGCGRRGHWHKDAECPHNQPGYQKNGDKAAGKAADIGFCNLLPAEVFSIKIENAGLLGITDTACARTVAGTQWLQAYSDRLASMGVKPELRKECEAYRFGTGKLYYSSFYVVLAFELGSKIAQVRTSIINGDVPLLLSKTVLAKLGMVFDIEKGQADFNKVGLKGFDLLVTSSGHPAIPIVATKMDGDPGAFLAEDLKLVPKSEYMAFAVAHSHGHGRSHELFNFFYDKKLEPGVKEMLVREKETEKAKDPTEQMKRVSHMNLAELRAKASELKIDYTNATAKGNLLSYGEWVVRQLAHADSPDPELVRYGKWFSRKYENNKRYAAEEIAPPYPSSTAATRRSSSPLTTSTTRESRSLLSDKASTSSAGGGRRRTRKDIEETKKMEDEMDPKVAAEIAELETKLAILKDKASLRKRPVRSEHDPDRNEDSGGGPDNKDVLASPQLCRDQPLDGKVGGRKCCPELSHDCFFSEQEFVTAYHNRHEVCMIEFDPGESGQFDVDGDHDIFHDIPDEGEGLEVYERKEFSFEDHVDFAYDSGDFSFSTCQELLDEAFGTVVKGGDNRGRIVDGAKNSLTFGYYTHGGMSGITKAVVNHSALARYLNHFIVAHTTEDATWKAISVFKGGTVRVHHDYHNEVGSRNYFASFGQDSGGELWLHDAHINKDDIAADENGDIQWKRTGANEWLPGRLTDSKEKFIEFDPHIKHHVAETNGDAWHVVAYTPRGASKIGGDTEKFLRNCSFPPTKGSKKGKVEGSTRPTKKQRSSIANTVGKLSVLFATILATANSFLCEAIKSEVIYNPIAVMELGGFDATLEATELNKDRALHLVKAVTPRHLHLHLESVPREVRDDLKILVQEQLEGGGAVVLQGGRPREIFDDFDLYLRYSNNYEDQEWTVLARAGCKHLEIPGCLDPHHVLVVNGDEDKKENKPFRIDGSGITFEQGVPGHVQSALRKLHQNLGHPRVPDLVRHLRLVLKAAKGMKCQVCDSTRDPQVARPSSLPRMLSFGEVVAADILYAHDCNDKRHVFLSLVDVGTTYHLVIKLRNTSGKEVEQAFNTHWVTPFGAPNAVSLDLETGLQDGFSRLCSWHNVKIRNSATQAHFQSGAGERQGKWWKHIWTRVCRELSVTADEVQLAATAVSSAKNCLRRRCGHSPSAWIFGREGRAIEDVLDPDSGGRVSYDVSDDARFQRQAAIRASARIAFHRSENDGKLRKALLQRARAVTRPFENGVIVGKEGNNYWVSRAGRCRLTAPEHLRPSGPDETGEFLAMSNVKRELEQLLNNDFDEKDGHTSEEEDEVGGLDDIGTLYAPSENPGEDEDMGRDHAAKRGAIDRDNHDEEGDVIFDPEDGDPEEKHEAVLDKNADET</sequence>
<feature type="region of interest" description="Disordered" evidence="1">
    <location>
        <begin position="1"/>
        <end position="71"/>
    </location>
</feature>
<protein>
    <submittedName>
        <fullName evidence="3">GIP protein</fullName>
    </submittedName>
</protein>
<gene>
    <name evidence="3" type="primary">GIP</name>
    <name evidence="3" type="ORF">SPIL2461_LOCUS19524</name>
</gene>
<feature type="compositionally biased region" description="Basic and acidic residues" evidence="1">
    <location>
        <begin position="1832"/>
        <end position="1847"/>
    </location>
</feature>
<feature type="region of interest" description="Disordered" evidence="1">
    <location>
        <begin position="471"/>
        <end position="500"/>
    </location>
</feature>
<proteinExistence type="predicted"/>